<proteinExistence type="predicted"/>
<reference evidence="2" key="1">
    <citation type="submission" date="2016-11" db="UniProtKB">
        <authorList>
            <consortium name="WormBaseParasite"/>
        </authorList>
    </citation>
    <scope>IDENTIFICATION</scope>
</reference>
<dbReference type="WBParaSite" id="L893_g32763.t1">
    <property type="protein sequence ID" value="L893_g32763.t1"/>
    <property type="gene ID" value="L893_g32763"/>
</dbReference>
<organism evidence="1 2">
    <name type="scientific">Steinernema glaseri</name>
    <dbReference type="NCBI Taxonomy" id="37863"/>
    <lineage>
        <taxon>Eukaryota</taxon>
        <taxon>Metazoa</taxon>
        <taxon>Ecdysozoa</taxon>
        <taxon>Nematoda</taxon>
        <taxon>Chromadorea</taxon>
        <taxon>Rhabditida</taxon>
        <taxon>Tylenchina</taxon>
        <taxon>Panagrolaimomorpha</taxon>
        <taxon>Strongyloidoidea</taxon>
        <taxon>Steinernematidae</taxon>
        <taxon>Steinernema</taxon>
    </lineage>
</organism>
<name>A0A1I8A533_9BILA</name>
<evidence type="ECO:0000313" key="2">
    <source>
        <dbReference type="WBParaSite" id="L893_g32763.t1"/>
    </source>
</evidence>
<dbReference type="Proteomes" id="UP000095287">
    <property type="component" value="Unplaced"/>
</dbReference>
<dbReference type="AlphaFoldDB" id="A0A1I8A533"/>
<accession>A0A1I8A533</accession>
<evidence type="ECO:0000313" key="1">
    <source>
        <dbReference type="Proteomes" id="UP000095287"/>
    </source>
</evidence>
<sequence length="102" mass="11976">MNFLSCGPLFGAVAFLFDEKSLSNFEINTQMAVPRWWPYRASPEDALKKLGVLVLGVIVGAKVINHYYKPLEEYERELEKGKAELLRKYKQIHQERIEKYQR</sequence>
<protein>
    <submittedName>
        <fullName evidence="2">ATP synthase subunit e, mitochondrial</fullName>
    </submittedName>
</protein>
<keyword evidence="1" id="KW-1185">Reference proteome</keyword>